<organism evidence="2">
    <name type="scientific">Dreissena polymorpha</name>
    <name type="common">Zebra mussel</name>
    <name type="synonym">Mytilus polymorpha</name>
    <dbReference type="NCBI Taxonomy" id="45954"/>
    <lineage>
        <taxon>Eukaryota</taxon>
        <taxon>Metazoa</taxon>
        <taxon>Spiralia</taxon>
        <taxon>Lophotrochozoa</taxon>
        <taxon>Mollusca</taxon>
        <taxon>Bivalvia</taxon>
        <taxon>Autobranchia</taxon>
        <taxon>Heteroconchia</taxon>
        <taxon>Euheterodonta</taxon>
        <taxon>Imparidentia</taxon>
        <taxon>Neoheterodontei</taxon>
        <taxon>Myida</taxon>
        <taxon>Dreissenoidea</taxon>
        <taxon>Dreissenidae</taxon>
        <taxon>Dreissena</taxon>
    </lineage>
</organism>
<gene>
    <name evidence="2" type="primary">ND6</name>
</gene>
<keyword evidence="2" id="KW-0496">Mitochondrion</keyword>
<keyword evidence="1" id="KW-0812">Transmembrane</keyword>
<feature type="transmembrane region" description="Helical" evidence="1">
    <location>
        <begin position="120"/>
        <end position="138"/>
    </location>
</feature>
<protein>
    <submittedName>
        <fullName evidence="2">NADH dehydrogenase subunit 6</fullName>
    </submittedName>
</protein>
<keyword evidence="1" id="KW-0472">Membrane</keyword>
<evidence type="ECO:0000256" key="1">
    <source>
        <dbReference type="SAM" id="Phobius"/>
    </source>
</evidence>
<sequence>MVTFTLYSVLCTLLVMVIYTSLTATAVITAISTMLMMFLLCSLFLVLSGPSFASFILYISAIAGISVLLSYCLTMMPKISTNTSVQSYLSSNKLTMLFKDLNSSLVDDSSTPPKNMFVKVLMMVMIFCPWVIALLYFSPESENMFPLSPQHIVFALKPNFPPMTETALSNYFWAFTSTFLSIVLFILMISSLKMISSLLGAMGPNVSSKK</sequence>
<geneLocation type="mitochondrion" evidence="2"/>
<name>A0A1P8NLW6_DREPO</name>
<dbReference type="EMBL" id="KY091877">
    <property type="protein sequence ID" value="APX39116.1"/>
    <property type="molecule type" value="Genomic_DNA"/>
</dbReference>
<feature type="transmembrane region" description="Helical" evidence="1">
    <location>
        <begin position="171"/>
        <end position="192"/>
    </location>
</feature>
<reference evidence="2" key="1">
    <citation type="journal article" date="2017" name="Hydrobiologia">
        <title>Next-generation sequencing of Dreissena polymorpha transcriptome sheds light on its mitochondrial DNA.</title>
        <authorList>
            <person name="Soroka M."/>
            <person name="Rymaszewska A."/>
            <person name="Sanko T."/>
            <person name="Przylucka A."/>
            <person name="Lubosny M."/>
            <person name="Smietanka B."/>
            <person name="Burzynski A."/>
        </authorList>
    </citation>
    <scope>NUCLEOTIDE SEQUENCE</scope>
</reference>
<keyword evidence="1" id="KW-1133">Transmembrane helix</keyword>
<feature type="transmembrane region" description="Helical" evidence="1">
    <location>
        <begin position="6"/>
        <end position="22"/>
    </location>
</feature>
<proteinExistence type="predicted"/>
<feature type="transmembrane region" description="Helical" evidence="1">
    <location>
        <begin position="52"/>
        <end position="73"/>
    </location>
</feature>
<dbReference type="AlphaFoldDB" id="A0A1P8NLW6"/>
<evidence type="ECO:0000313" key="2">
    <source>
        <dbReference type="EMBL" id="APX39116.1"/>
    </source>
</evidence>
<accession>A0A1P8NLW6</accession>